<dbReference type="RefSeq" id="WP_071611846.1">
    <property type="nucleotide sequence ID" value="NZ_CP015756.1"/>
</dbReference>
<dbReference type="AlphaFoldDB" id="A0A1J0GDW9"/>
<dbReference type="Gene3D" id="3.20.20.370">
    <property type="entry name" value="Glycoside hydrolase/deacetylase"/>
    <property type="match status" value="1"/>
</dbReference>
<organism evidence="1 2">
    <name type="scientific">Clostridium estertheticum subsp. estertheticum</name>
    <dbReference type="NCBI Taxonomy" id="1552"/>
    <lineage>
        <taxon>Bacteria</taxon>
        <taxon>Bacillati</taxon>
        <taxon>Bacillota</taxon>
        <taxon>Clostridia</taxon>
        <taxon>Eubacteriales</taxon>
        <taxon>Clostridiaceae</taxon>
        <taxon>Clostridium</taxon>
    </lineage>
</organism>
<dbReference type="KEGG" id="ceu:A7L45_05470"/>
<dbReference type="EMBL" id="CP015756">
    <property type="protein sequence ID" value="APC39553.1"/>
    <property type="molecule type" value="Genomic_DNA"/>
</dbReference>
<reference evidence="2" key="1">
    <citation type="journal article" date="2016" name="Front. Microbiol.">
        <title>Complete Genome Sequence of Clostridium estertheticum DSM 8809, a Microbe Identified in Spoiled Vacuum Packed Beef.</title>
        <authorList>
            <person name="Yu Z."/>
            <person name="Gunn L."/>
            <person name="Brennan E."/>
            <person name="Reid R."/>
            <person name="Wall P.G."/>
            <person name="Gaora O.P."/>
            <person name="Hurley D."/>
            <person name="Bolton D."/>
            <person name="Fanning S."/>
        </authorList>
    </citation>
    <scope>NUCLEOTIDE SEQUENCE [LARGE SCALE GENOMIC DNA]</scope>
    <source>
        <strain evidence="2">DSM 8809</strain>
    </source>
</reference>
<dbReference type="OrthoDB" id="1890730at2"/>
<evidence type="ECO:0000313" key="1">
    <source>
        <dbReference type="EMBL" id="APC39553.1"/>
    </source>
</evidence>
<sequence>MKYFLDKYLKKTNFDFILTIDCEGYNFDKNLKNNVLNLESLLKLNSENNIYTLLFITPYFAQMLKEVNLIEKIKNNYKVIFGLHIHPNNLPEEIEKHCTFIKSDEDLLSYYSYDQQKLIIKYCYEYILKLGIEPIQAFRGGYFSIDDNTTKILNELTDIKYESHNVYRPEYKVIKNELTPLSVYAQNETEELRLEYFNTKKLSEMLQKGIDENKKLFGITHSYLLDPNDLHYKRDNIKPNIHERMKILIDIINKNR</sequence>
<keyword evidence="2" id="KW-1185">Reference proteome</keyword>
<gene>
    <name evidence="1" type="ORF">A7L45_05470</name>
</gene>
<accession>A0A1J0GDW9</accession>
<proteinExistence type="predicted"/>
<name>A0A1J0GDW9_9CLOT</name>
<evidence type="ECO:0000313" key="2">
    <source>
        <dbReference type="Proteomes" id="UP000182569"/>
    </source>
</evidence>
<protein>
    <recommendedName>
        <fullName evidence="3">NodB homology domain-containing protein</fullName>
    </recommendedName>
</protein>
<dbReference type="Proteomes" id="UP000182569">
    <property type="component" value="Chromosome"/>
</dbReference>
<evidence type="ECO:0008006" key="3">
    <source>
        <dbReference type="Google" id="ProtNLM"/>
    </source>
</evidence>